<evidence type="ECO:0000256" key="2">
    <source>
        <dbReference type="ARBA" id="ARBA00022737"/>
    </source>
</evidence>
<evidence type="ECO:0000313" key="5">
    <source>
        <dbReference type="EMBL" id="AYO29250.1"/>
    </source>
</evidence>
<protein>
    <recommendedName>
        <fullName evidence="4">SLH domain-containing protein</fullName>
    </recommendedName>
</protein>
<dbReference type="PANTHER" id="PTHR47197">
    <property type="entry name" value="PROTEIN NIRF"/>
    <property type="match status" value="1"/>
</dbReference>
<dbReference type="InterPro" id="IPR013783">
    <property type="entry name" value="Ig-like_fold"/>
</dbReference>
<dbReference type="PANTHER" id="PTHR47197:SF3">
    <property type="entry name" value="DIHYDRO-HEME D1 DEHYDROGENASE"/>
    <property type="match status" value="1"/>
</dbReference>
<evidence type="ECO:0000259" key="4">
    <source>
        <dbReference type="PROSITE" id="PS51272"/>
    </source>
</evidence>
<comment type="similarity">
    <text evidence="1">Belongs to the intimin/invasin family.</text>
</comment>
<dbReference type="InterPro" id="IPR001119">
    <property type="entry name" value="SLH_dom"/>
</dbReference>
<dbReference type="InterPro" id="IPR051200">
    <property type="entry name" value="Host-pathogen_enzymatic-act"/>
</dbReference>
<feature type="region of interest" description="Disordered" evidence="3">
    <location>
        <begin position="993"/>
        <end position="1045"/>
    </location>
</feature>
<dbReference type="InterPro" id="IPR025883">
    <property type="entry name" value="Cadherin-like_domain"/>
</dbReference>
<gene>
    <name evidence="5" type="ORF">D2962_00315</name>
</gene>
<dbReference type="InterPro" id="IPR011045">
    <property type="entry name" value="N2O_reductase_N"/>
</dbReference>
<dbReference type="InterPro" id="IPR011964">
    <property type="entry name" value="YVTN_b-propeller_repeat"/>
</dbReference>
<keyword evidence="6" id="KW-1185">Reference proteome</keyword>
<feature type="domain" description="SLH" evidence="4">
    <location>
        <begin position="1333"/>
        <end position="1388"/>
    </location>
</feature>
<dbReference type="Pfam" id="PF02369">
    <property type="entry name" value="Big_1"/>
    <property type="match status" value="1"/>
</dbReference>
<dbReference type="Pfam" id="PF12733">
    <property type="entry name" value="Cadherin-like"/>
    <property type="match status" value="1"/>
</dbReference>
<dbReference type="KEGG" id="bacg:D2962_00315"/>
<keyword evidence="2" id="KW-0677">Repeat</keyword>
<dbReference type="Pfam" id="PF10282">
    <property type="entry name" value="Lactonase"/>
    <property type="match status" value="1"/>
</dbReference>
<dbReference type="NCBIfam" id="TIGR02276">
    <property type="entry name" value="beta_rpt_yvtn"/>
    <property type="match status" value="1"/>
</dbReference>
<dbReference type="InterPro" id="IPR019405">
    <property type="entry name" value="Lactonase_7-beta_prop"/>
</dbReference>
<name>A0A3G2R1E8_9FIRM</name>
<dbReference type="Gene3D" id="2.130.10.10">
    <property type="entry name" value="YVTN repeat-like/Quinoprotein amine dehydrogenase"/>
    <property type="match status" value="2"/>
</dbReference>
<reference evidence="5 6" key="1">
    <citation type="submission" date="2018-10" db="EMBL/GenBank/DDBJ databases">
        <authorList>
            <person name="Zhang X."/>
        </authorList>
    </citation>
    <scope>NUCLEOTIDE SEQUENCE [LARGE SCALE GENOMIC DNA]</scope>
    <source>
        <strain evidence="5 6">SK-G1</strain>
    </source>
</reference>
<dbReference type="PROSITE" id="PS51272">
    <property type="entry name" value="SLH"/>
    <property type="match status" value="3"/>
</dbReference>
<dbReference type="InterPro" id="IPR015943">
    <property type="entry name" value="WD40/YVTN_repeat-like_dom_sf"/>
</dbReference>
<dbReference type="SUPFAM" id="SSF49373">
    <property type="entry name" value="Invasin/intimin cell-adhesion fragments"/>
    <property type="match status" value="1"/>
</dbReference>
<evidence type="ECO:0000256" key="3">
    <source>
        <dbReference type="SAM" id="MobiDB-lite"/>
    </source>
</evidence>
<dbReference type="InterPro" id="IPR008964">
    <property type="entry name" value="Invasin/intimin_cell_adhesion"/>
</dbReference>
<dbReference type="Pfam" id="PF00395">
    <property type="entry name" value="SLH"/>
    <property type="match status" value="2"/>
</dbReference>
<feature type="compositionally biased region" description="Gly residues" evidence="3">
    <location>
        <begin position="1016"/>
        <end position="1025"/>
    </location>
</feature>
<accession>A0A3G2R1E8</accession>
<dbReference type="Proteomes" id="UP000280960">
    <property type="component" value="Chromosome"/>
</dbReference>
<dbReference type="RefSeq" id="WP_122013770.1">
    <property type="nucleotide sequence ID" value="NZ_CP033169.1"/>
</dbReference>
<dbReference type="EMBL" id="CP033169">
    <property type="protein sequence ID" value="AYO29250.1"/>
    <property type="molecule type" value="Genomic_DNA"/>
</dbReference>
<proteinExistence type="inferred from homology"/>
<organism evidence="5 6">
    <name type="scientific">Biomaibacter acetigenes</name>
    <dbReference type="NCBI Taxonomy" id="2316383"/>
    <lineage>
        <taxon>Bacteria</taxon>
        <taxon>Bacillati</taxon>
        <taxon>Bacillota</taxon>
        <taxon>Clostridia</taxon>
        <taxon>Thermosediminibacterales</taxon>
        <taxon>Tepidanaerobacteraceae</taxon>
        <taxon>Biomaibacter</taxon>
    </lineage>
</organism>
<feature type="domain" description="SLH" evidence="4">
    <location>
        <begin position="1262"/>
        <end position="1325"/>
    </location>
</feature>
<dbReference type="Gene3D" id="2.60.40.10">
    <property type="entry name" value="Immunoglobulins"/>
    <property type="match status" value="1"/>
</dbReference>
<evidence type="ECO:0000256" key="1">
    <source>
        <dbReference type="ARBA" id="ARBA00010116"/>
    </source>
</evidence>
<feature type="domain" description="SLH" evidence="4">
    <location>
        <begin position="1202"/>
        <end position="1261"/>
    </location>
</feature>
<sequence length="1388" mass="145964">MERKRCAVKRFNFTYFFFTVLLSAWFIALAGIAYAAPSYVSLSSSPRDIAVNPDTNKIYVATGRDVTIVNGTDNSTASVAPVTAGYRNLAINRRTNKIYAASGENGVSVAVIDGDDGSFNMITNIGTAGSEPTAMAVNEAINRVYVAYQDENNNGSLAIIDGAAENVAASVYSSIAVGKTPCAIAVNQAASRIYVANSGSDSVSVIDAVYNNVITTISVGKNPLDIAINEKTNKIYVANYGIPGGYGTVTVIDGVQNKVINTINAGINPCSLAVNRETNRIYVANAGHNRSYTSSYVTCINGEKDSTTRINPQEILSPRSIMVNEDTNEIYVANYDKNVTIISGTTGSITVIPISSNLDTQRYIAFNPSSNKVYVAYDSGNNSYKLAIIDLPAFISATTNENGTAIILTFSGIMAEPSGKHGQFSATVNGEPRHFSAAALHPGDDARIDLTLEGTPISPGDTVTVTYRAGDIRDLAGRPLQSFTDEAVINKVVRFEIIVPSPVRAGIPFNITINAQEQGRAVYYNGTKTLAFSGPGISPGGYTPCYTNTVSFEKGYAQNISTTLFRAETAALVAADGGARGSAWITVEPADISCFEVTTQNVGREKAGKPFSVILKAKDAYGNLATGYTGIHSISWNWTASGSPNGTLPVKPADGSVMFTNGMAAVDGFMLTNAGEMPAITVTDESGHTGGASIMVEPGHASLFAITAPQTVTAGSEFAIQLITKDTYGNIAAGYRGTVHLTSTDSKAILPDVYTFTGSDGGVKDFKLTLKTAGTHTITATDTETEVLSATTHGITVSAGALDAQRSAVNAHPDSVPADGRTSSTVTVVLKDACDNPLKGHAVVLEQGGGASQIMPLLGISDTDGKVEFIVSSSRADTVTFTAVDITDHESAVGTARVVFTSTNANLKGFSLSRGSFKPEFDPRITEYTASVDNSVSSLTVTPIPEDINARVAINGIPVAGGQASQPIDLNVGSNTITVLVTAQDGVTTKTYTITVNRANPPEGGGGNANNDSDGDGSGDAGGVENGDTGNGKSTDAAGSNGRHTAIPKTLPVIIHGTINPSNFSTLLSDDKKVKLKFPSGFISAPAGASVRVTVREISGTDMENMLETAIKPEGFKATGKALEFTAETIAAGQHTPITSFIKPVTLTIELSSADLKGVTYSEKMGLFRLEHDGTLTFAGGKVIDNSLTVQMYGFSRYILGEVSITFRDLKGHWAKDDIELMAAKHVVRGLPGGDFQPEGRVTRAQFATMLVRAMGIPAGGEALSFSDVKSGDWHYGELQAAIKAGIITGFEDGSFRPDAPVTREQAAVMMVRALRAGDKAEELNADEMETILSDFTDKENINNWAKNDLALAVKMGTVSGQTPIIMAPQAALSRAEAAVMVSRYWRK</sequence>
<dbReference type="InterPro" id="IPR003344">
    <property type="entry name" value="Big_1_dom"/>
</dbReference>
<dbReference type="SUPFAM" id="SSF50974">
    <property type="entry name" value="Nitrous oxide reductase, N-terminal domain"/>
    <property type="match status" value="2"/>
</dbReference>
<evidence type="ECO:0000313" key="6">
    <source>
        <dbReference type="Proteomes" id="UP000280960"/>
    </source>
</evidence>